<gene>
    <name evidence="1" type="ORF">SAMN05920897_1082</name>
</gene>
<name>A0A1N6SB81_9SPIO</name>
<reference evidence="1 2" key="1">
    <citation type="submission" date="2017-01" db="EMBL/GenBank/DDBJ databases">
        <authorList>
            <person name="Mah S.A."/>
            <person name="Swanson W.J."/>
            <person name="Moy G.W."/>
            <person name="Vacquier V.D."/>
        </authorList>
    </citation>
    <scope>NUCLEOTIDE SEQUENCE [LARGE SCALE GENOMIC DNA]</scope>
    <source>
        <strain evidence="1 2">ASpG1</strain>
    </source>
</reference>
<dbReference type="AlphaFoldDB" id="A0A1N6SB81"/>
<dbReference type="OrthoDB" id="9979369at2"/>
<proteinExistence type="predicted"/>
<accession>A0A1N6SB81</accession>
<dbReference type="Proteomes" id="UP000186400">
    <property type="component" value="Unassembled WGS sequence"/>
</dbReference>
<dbReference type="RefSeq" id="WP_076488582.1">
    <property type="nucleotide sequence ID" value="NZ_FTMS01000008.1"/>
</dbReference>
<evidence type="ECO:0000313" key="1">
    <source>
        <dbReference type="EMBL" id="SIQ38319.1"/>
    </source>
</evidence>
<sequence length="177" mass="19277">MSLLGVFLLTLLVAEGAWGNRLEGAAVLQSQPREGEGLPFLPANTVRYLAAPYRYGDLLLEVYLVPAPLGGLPSPGHGAPPESATAEASWEVFLCPPLSAEKRLSASRQKGLIVRSVHEGFRLYLTAPGEFSGHCEFLQSFLELFLFFLDASPGEGYRRGEGFFRRPPEFPAVLELG</sequence>
<dbReference type="STRING" id="159291.SAMN05920897_1082"/>
<organism evidence="1 2">
    <name type="scientific">Alkalispirochaeta americana</name>
    <dbReference type="NCBI Taxonomy" id="159291"/>
    <lineage>
        <taxon>Bacteria</taxon>
        <taxon>Pseudomonadati</taxon>
        <taxon>Spirochaetota</taxon>
        <taxon>Spirochaetia</taxon>
        <taxon>Spirochaetales</taxon>
        <taxon>Spirochaetaceae</taxon>
        <taxon>Alkalispirochaeta</taxon>
    </lineage>
</organism>
<dbReference type="EMBL" id="FTMS01000008">
    <property type="protein sequence ID" value="SIQ38319.1"/>
    <property type="molecule type" value="Genomic_DNA"/>
</dbReference>
<keyword evidence="2" id="KW-1185">Reference proteome</keyword>
<evidence type="ECO:0000313" key="2">
    <source>
        <dbReference type="Proteomes" id="UP000186400"/>
    </source>
</evidence>
<protein>
    <submittedName>
        <fullName evidence="1">Uncharacterized protein</fullName>
    </submittedName>
</protein>